<dbReference type="Proteomes" id="UP000701999">
    <property type="component" value="Unassembled WGS sequence"/>
</dbReference>
<evidence type="ECO:0000313" key="3">
    <source>
        <dbReference type="EMBL" id="MBK2065368.1"/>
    </source>
</evidence>
<gene>
    <name evidence="3" type="ORF">IB647_06870</name>
</gene>
<accession>A0A9Q2KVX6</accession>
<dbReference type="Pfam" id="PF00106">
    <property type="entry name" value="adh_short"/>
    <property type="match status" value="1"/>
</dbReference>
<dbReference type="SUPFAM" id="SSF51735">
    <property type="entry name" value="NAD(P)-binding Rossmann-fold domains"/>
    <property type="match status" value="1"/>
</dbReference>
<protein>
    <submittedName>
        <fullName evidence="3">SDR family NAD(P)-dependent oxidoreductase</fullName>
    </submittedName>
</protein>
<dbReference type="InterPro" id="IPR002347">
    <property type="entry name" value="SDR_fam"/>
</dbReference>
<dbReference type="PANTHER" id="PTHR44196:SF1">
    <property type="entry name" value="DEHYDROGENASE_REDUCTASE SDR FAMILY MEMBER 7B"/>
    <property type="match status" value="1"/>
</dbReference>
<dbReference type="AlphaFoldDB" id="A0A9Q2KVX6"/>
<dbReference type="GeneID" id="93255719"/>
<dbReference type="GO" id="GO:0016020">
    <property type="term" value="C:membrane"/>
    <property type="evidence" value="ECO:0007669"/>
    <property type="project" value="TreeGrafter"/>
</dbReference>
<name>A0A9Q2KVX6_9GAMM</name>
<evidence type="ECO:0000313" key="4">
    <source>
        <dbReference type="Proteomes" id="UP000701999"/>
    </source>
</evidence>
<dbReference type="EMBL" id="JACVKN010000143">
    <property type="protein sequence ID" value="MBK2065368.1"/>
    <property type="molecule type" value="Genomic_DNA"/>
</dbReference>
<dbReference type="RefSeq" id="WP_159184837.1">
    <property type="nucleotide sequence ID" value="NZ_JACVJL010000101.1"/>
</dbReference>
<keyword evidence="4" id="KW-1185">Reference proteome</keyword>
<organism evidence="3 4">
    <name type="scientific">Francisella noatunensis</name>
    <dbReference type="NCBI Taxonomy" id="657445"/>
    <lineage>
        <taxon>Bacteria</taxon>
        <taxon>Pseudomonadati</taxon>
        <taxon>Pseudomonadota</taxon>
        <taxon>Gammaproteobacteria</taxon>
        <taxon>Thiotrichales</taxon>
        <taxon>Francisellaceae</taxon>
        <taxon>Francisella</taxon>
    </lineage>
</organism>
<keyword evidence="2" id="KW-0560">Oxidoreductase</keyword>
<dbReference type="InterPro" id="IPR036291">
    <property type="entry name" value="NAD(P)-bd_dom_sf"/>
</dbReference>
<evidence type="ECO:0000256" key="2">
    <source>
        <dbReference type="ARBA" id="ARBA00023002"/>
    </source>
</evidence>
<dbReference type="GO" id="GO:0016491">
    <property type="term" value="F:oxidoreductase activity"/>
    <property type="evidence" value="ECO:0007669"/>
    <property type="project" value="UniProtKB-KW"/>
</dbReference>
<dbReference type="PROSITE" id="PS00061">
    <property type="entry name" value="ADH_SHORT"/>
    <property type="match status" value="1"/>
</dbReference>
<dbReference type="PANTHER" id="PTHR44196">
    <property type="entry name" value="DEHYDROGENASE/REDUCTASE SDR FAMILY MEMBER 7B"/>
    <property type="match status" value="1"/>
</dbReference>
<sequence>MNVLIIGASRGLGKHLAMSYAKSKASLTLIARNQQNLEEVSSMCRDLGAQSINLNICDCGDIEQLKVALNNITTKQNIDLCIYAAGITSVIDDNFEDTDHANELLKINLNGAIAATNILLPKMLKKNCGQIVYFSSLASYYGMAYSPVYCASKAGLRVYAESVRQYCHKSNVKISVITMGFVDSDMSRQFMRPKPFLVPTQKAADYIYKRINKRKAYIRFPWILQLAIRIQSILPYKLADWFMIVSGYGKK</sequence>
<comment type="similarity">
    <text evidence="1">Belongs to the short-chain dehydrogenases/reductases (SDR) family.</text>
</comment>
<evidence type="ECO:0000256" key="1">
    <source>
        <dbReference type="ARBA" id="ARBA00006484"/>
    </source>
</evidence>
<proteinExistence type="inferred from homology"/>
<dbReference type="InterPro" id="IPR020904">
    <property type="entry name" value="Sc_DH/Rdtase_CS"/>
</dbReference>
<comment type="caution">
    <text evidence="3">The sequence shown here is derived from an EMBL/GenBank/DDBJ whole genome shotgun (WGS) entry which is preliminary data.</text>
</comment>
<reference evidence="3 4" key="1">
    <citation type="submission" date="2020-09" db="EMBL/GenBank/DDBJ databases">
        <title>Development of specific Francisella tularensis PCR assay based on in-depth characterization of family Francisellaceae.</title>
        <authorList>
            <person name="Ohrman C."/>
            <person name="Sahl J."/>
            <person name="Sjodin A."/>
            <person name="Uneklint I."/>
            <person name="Ballard R."/>
            <person name="Karlsson L."/>
            <person name="Mcdonough R."/>
            <person name="Sundell D."/>
            <person name="Soria K."/>
            <person name="Brindeflk B."/>
            <person name="Vallesi A."/>
            <person name="Ramirez-Paredes J.G."/>
            <person name="Colquhoun D."/>
            <person name="Myrtennas K."/>
            <person name="Birdsell D."/>
            <person name="Johansson A."/>
            <person name="Wagner D."/>
            <person name="Forsman M."/>
        </authorList>
    </citation>
    <scope>NUCLEOTIDE SEQUENCE [LARGE SCALE GENOMIC DNA]</scope>
    <source>
        <strain evidence="3 4">FSC1140</strain>
    </source>
</reference>
<dbReference type="PRINTS" id="PR00081">
    <property type="entry name" value="GDHRDH"/>
</dbReference>
<dbReference type="Gene3D" id="3.40.50.720">
    <property type="entry name" value="NAD(P)-binding Rossmann-like Domain"/>
    <property type="match status" value="1"/>
</dbReference>